<name>A0A4E9EAH6_GIBZA</name>
<gene>
    <name evidence="2" type="ORF">FUG_LOCUS356368</name>
    <name evidence="1" type="ORF">MDCFG202_LOCUS28838</name>
</gene>
<dbReference type="AlphaFoldDB" id="A0A4E9EAH6"/>
<dbReference type="EMBL" id="CAAKMV010000141">
    <property type="protein sequence ID" value="VIO60059.1"/>
    <property type="molecule type" value="Genomic_DNA"/>
</dbReference>
<proteinExistence type="predicted"/>
<organism evidence="2">
    <name type="scientific">Gibberella zeae</name>
    <name type="common">Wheat head blight fungus</name>
    <name type="synonym">Fusarium graminearum</name>
    <dbReference type="NCBI Taxonomy" id="5518"/>
    <lineage>
        <taxon>Eukaryota</taxon>
        <taxon>Fungi</taxon>
        <taxon>Dikarya</taxon>
        <taxon>Ascomycota</taxon>
        <taxon>Pezizomycotina</taxon>
        <taxon>Sordariomycetes</taxon>
        <taxon>Hypocreomycetidae</taxon>
        <taxon>Hypocreales</taxon>
        <taxon>Nectriaceae</taxon>
        <taxon>Fusarium</taxon>
    </lineage>
</organism>
<sequence>MSPSSWPTPQRHTHQCNILSSPTSDLEWKRNFVGWFFVIGAGTGWSRLDAGRDQGLGLVYLDVID</sequence>
<dbReference type="Proteomes" id="UP000746612">
    <property type="component" value="Unassembled WGS sequence"/>
</dbReference>
<evidence type="ECO:0000313" key="2">
    <source>
        <dbReference type="EMBL" id="VIO60059.1"/>
    </source>
</evidence>
<protein>
    <submittedName>
        <fullName evidence="2">Uncharacterized protein</fullName>
    </submittedName>
</protein>
<accession>A0A4E9EAH6</accession>
<reference evidence="2" key="1">
    <citation type="submission" date="2019-04" db="EMBL/GenBank/DDBJ databases">
        <authorList>
            <person name="Melise S."/>
            <person name="Noan J."/>
            <person name="Okalmin O."/>
        </authorList>
    </citation>
    <scope>NUCLEOTIDE SEQUENCE</scope>
    <source>
        <strain evidence="2">FN9</strain>
    </source>
</reference>
<reference evidence="1" key="2">
    <citation type="submission" date="2021-03" db="EMBL/GenBank/DDBJ databases">
        <authorList>
            <person name="Alouane T."/>
            <person name="Langin T."/>
            <person name="Bonhomme L."/>
        </authorList>
    </citation>
    <scope>NUCLEOTIDE SEQUENCE</scope>
    <source>
        <strain evidence="1">MDC_Fg202</strain>
    </source>
</reference>
<evidence type="ECO:0000313" key="1">
    <source>
        <dbReference type="EMBL" id="CAG1965347.1"/>
    </source>
</evidence>
<dbReference type="EMBL" id="CAJPIJ010000068">
    <property type="protein sequence ID" value="CAG1965347.1"/>
    <property type="molecule type" value="Genomic_DNA"/>
</dbReference>